<dbReference type="Proteomes" id="UP001281614">
    <property type="component" value="Unassembled WGS sequence"/>
</dbReference>
<organism evidence="2 3">
    <name type="scientific">Colletotrichum kahawae</name>
    <name type="common">Coffee berry disease fungus</name>
    <dbReference type="NCBI Taxonomy" id="34407"/>
    <lineage>
        <taxon>Eukaryota</taxon>
        <taxon>Fungi</taxon>
        <taxon>Dikarya</taxon>
        <taxon>Ascomycota</taxon>
        <taxon>Pezizomycotina</taxon>
        <taxon>Sordariomycetes</taxon>
        <taxon>Hypocreomycetidae</taxon>
        <taxon>Glomerellales</taxon>
        <taxon>Glomerellaceae</taxon>
        <taxon>Colletotrichum</taxon>
        <taxon>Colletotrichum gloeosporioides species complex</taxon>
    </lineage>
</organism>
<dbReference type="EMBL" id="VYYT01000884">
    <property type="protein sequence ID" value="KAK2728282.1"/>
    <property type="molecule type" value="Genomic_DNA"/>
</dbReference>
<protein>
    <submittedName>
        <fullName evidence="2">Uncharacterized protein</fullName>
    </submittedName>
</protein>
<keyword evidence="3" id="KW-1185">Reference proteome</keyword>
<gene>
    <name evidence="2" type="ORF">CKAH01_11177</name>
</gene>
<evidence type="ECO:0000313" key="2">
    <source>
        <dbReference type="EMBL" id="KAK2728282.1"/>
    </source>
</evidence>
<dbReference type="AlphaFoldDB" id="A0AAE0CWI9"/>
<feature type="compositionally biased region" description="Basic residues" evidence="1">
    <location>
        <begin position="47"/>
        <end position="59"/>
    </location>
</feature>
<accession>A0AAE0CWI9</accession>
<proteinExistence type="predicted"/>
<evidence type="ECO:0000256" key="1">
    <source>
        <dbReference type="SAM" id="MobiDB-lite"/>
    </source>
</evidence>
<name>A0AAE0CWI9_COLKA</name>
<comment type="caution">
    <text evidence="2">The sequence shown here is derived from an EMBL/GenBank/DDBJ whole genome shotgun (WGS) entry which is preliminary data.</text>
</comment>
<evidence type="ECO:0000313" key="3">
    <source>
        <dbReference type="Proteomes" id="UP001281614"/>
    </source>
</evidence>
<sequence length="183" mass="20722">MNLHQSLFASCRRRRPCWRLRLAAAERTVPVSAVRTGWDGRTERRGTKVGKGARRRGRGSRGCSQCMRILDEWTRTQATLDGETRMTAQCWFLPLAHRWRWHLQESAAVRYGMACVACSFCRVSGLWGSQWSLVSLGDRGHSFGFLLGGSDHILRNSTMGTNKQMLLKKKIATAHSTAIRQCI</sequence>
<reference evidence="2" key="1">
    <citation type="submission" date="2023-02" db="EMBL/GenBank/DDBJ databases">
        <title>Colletotrichum kahawae CIFC_Que2 genome sequencing and assembly.</title>
        <authorList>
            <person name="Baroncelli R."/>
        </authorList>
    </citation>
    <scope>NUCLEOTIDE SEQUENCE</scope>
    <source>
        <strain evidence="2">CIFC_Que2</strain>
    </source>
</reference>
<feature type="region of interest" description="Disordered" evidence="1">
    <location>
        <begin position="40"/>
        <end position="60"/>
    </location>
</feature>